<comment type="similarity">
    <text evidence="2">Belongs to the IL-17 family.</text>
</comment>
<evidence type="ECO:0000256" key="2">
    <source>
        <dbReference type="ARBA" id="ARBA00007236"/>
    </source>
</evidence>
<name>A0A8F9RZN3_PENMO</name>
<dbReference type="Pfam" id="PF06083">
    <property type="entry name" value="IL17"/>
    <property type="match status" value="1"/>
</dbReference>
<evidence type="ECO:0000256" key="5">
    <source>
        <dbReference type="SAM" id="SignalP"/>
    </source>
</evidence>
<feature type="chain" id="PRO_5034097275" evidence="5">
    <location>
        <begin position="30"/>
        <end position="214"/>
    </location>
</feature>
<accession>A0A8F9RZN3</accession>
<evidence type="ECO:0000313" key="6">
    <source>
        <dbReference type="EMBL" id="QYK79693.1"/>
    </source>
</evidence>
<evidence type="ECO:0000256" key="3">
    <source>
        <dbReference type="ARBA" id="ARBA00022525"/>
    </source>
</evidence>
<dbReference type="Gene3D" id="2.10.90.10">
    <property type="entry name" value="Cystine-knot cytokines"/>
    <property type="match status" value="1"/>
</dbReference>
<dbReference type="GO" id="GO:0005125">
    <property type="term" value="F:cytokine activity"/>
    <property type="evidence" value="ECO:0007669"/>
    <property type="project" value="InterPro"/>
</dbReference>
<evidence type="ECO:0000256" key="1">
    <source>
        <dbReference type="ARBA" id="ARBA00004613"/>
    </source>
</evidence>
<dbReference type="InterPro" id="IPR010345">
    <property type="entry name" value="IL-17_fam"/>
</dbReference>
<protein>
    <submittedName>
        <fullName evidence="6">Crustean female sex hormone</fullName>
    </submittedName>
</protein>
<dbReference type="EMBL" id="MT219891">
    <property type="protein sequence ID" value="QYK79693.1"/>
    <property type="molecule type" value="mRNA"/>
</dbReference>
<dbReference type="SUPFAM" id="SSF57501">
    <property type="entry name" value="Cystine-knot cytokines"/>
    <property type="match status" value="1"/>
</dbReference>
<dbReference type="GO" id="GO:0005576">
    <property type="term" value="C:extracellular region"/>
    <property type="evidence" value="ECO:0007669"/>
    <property type="project" value="UniProtKB-SubCell"/>
</dbReference>
<keyword evidence="4 5" id="KW-0732">Signal</keyword>
<reference evidence="6" key="1">
    <citation type="journal article" date="2020" name="Nanfang Shuichan Kexue">
        <title>Molecular cloning and multifunction exploration of CFSH gene in Penaeus monodon.</title>
        <authorList>
            <person name="Zhuang M."/>
            <person name="Jiang S."/>
            <person name="Zhou F."/>
            <person name="Huang J."/>
            <person name="Yang Q."/>
            <person name="Jiang S."/>
            <person name="Yang L."/>
        </authorList>
    </citation>
    <scope>NUCLEOTIDE SEQUENCE</scope>
</reference>
<feature type="signal peptide" evidence="5">
    <location>
        <begin position="1"/>
        <end position="29"/>
    </location>
</feature>
<gene>
    <name evidence="6" type="primary">CFSH</name>
</gene>
<keyword evidence="3" id="KW-0964">Secreted</keyword>
<comment type="subcellular location">
    <subcellularLocation>
        <location evidence="1">Secreted</location>
    </subcellularLocation>
</comment>
<dbReference type="AlphaFoldDB" id="A0A8F9RZN3"/>
<proteinExistence type="evidence at transcript level"/>
<dbReference type="InterPro" id="IPR029034">
    <property type="entry name" value="Cystine-knot_cytokine"/>
</dbReference>
<organism evidence="6">
    <name type="scientific">Penaeus monodon</name>
    <name type="common">Giant tiger prawn</name>
    <dbReference type="NCBI Taxonomy" id="6687"/>
    <lineage>
        <taxon>Eukaryota</taxon>
        <taxon>Metazoa</taxon>
        <taxon>Ecdysozoa</taxon>
        <taxon>Arthropoda</taxon>
        <taxon>Crustacea</taxon>
        <taxon>Multicrustacea</taxon>
        <taxon>Malacostraca</taxon>
        <taxon>Eumalacostraca</taxon>
        <taxon>Eucarida</taxon>
        <taxon>Decapoda</taxon>
        <taxon>Dendrobranchiata</taxon>
        <taxon>Penaeoidea</taxon>
        <taxon>Penaeidae</taxon>
        <taxon>Penaeus</taxon>
    </lineage>
</organism>
<sequence length="214" mass="23844">MGAVMATRGSHSLLWRALAALLLAAELSAASFSLTPHADYRRKLSWAQARRFIKETQEQLSADLLHQMEEATRAEYREVPHPIAHTSQLLHEGIDCSTITSDLHPNNLKGDVQLRPAWILDSHFIGACPTRFVSRELPPKYFPPVVLEAQCVCGGSHCSQEGHQCEPVSRQVPVWVRRGPSFHVLDVMEVTVACICARGRSYRANNLIMAAIQN</sequence>
<evidence type="ECO:0000256" key="4">
    <source>
        <dbReference type="ARBA" id="ARBA00022729"/>
    </source>
</evidence>